<protein>
    <recommendedName>
        <fullName evidence="4">Ketoreductase (KR) domain-containing protein</fullName>
    </recommendedName>
</protein>
<evidence type="ECO:0008006" key="4">
    <source>
        <dbReference type="Google" id="ProtNLM"/>
    </source>
</evidence>
<evidence type="ECO:0000313" key="3">
    <source>
        <dbReference type="EMBL" id="SVB74807.1"/>
    </source>
</evidence>
<organism evidence="3">
    <name type="scientific">marine metagenome</name>
    <dbReference type="NCBI Taxonomy" id="408172"/>
    <lineage>
        <taxon>unclassified sequences</taxon>
        <taxon>metagenomes</taxon>
        <taxon>ecological metagenomes</taxon>
    </lineage>
</organism>
<feature type="non-terminal residue" evidence="3">
    <location>
        <position position="105"/>
    </location>
</feature>
<evidence type="ECO:0000256" key="1">
    <source>
        <dbReference type="ARBA" id="ARBA00006484"/>
    </source>
</evidence>
<evidence type="ECO:0000256" key="2">
    <source>
        <dbReference type="ARBA" id="ARBA00023002"/>
    </source>
</evidence>
<dbReference type="SUPFAM" id="SSF51735">
    <property type="entry name" value="NAD(P)-binding Rossmann-fold domains"/>
    <property type="match status" value="1"/>
</dbReference>
<sequence length="105" mass="10422">MSMFDLTDEVAVVIGATGALGGASAQGMAEAGAKIAVVGRSAERGGKRVESIKAAGGTAQFFTCDAMDPDSLKACHEAVTSELGPPTILLNAAGGNHSDATVTLE</sequence>
<proteinExistence type="inferred from homology"/>
<dbReference type="EMBL" id="UINC01055665">
    <property type="protein sequence ID" value="SVB74807.1"/>
    <property type="molecule type" value="Genomic_DNA"/>
</dbReference>
<dbReference type="InterPro" id="IPR036291">
    <property type="entry name" value="NAD(P)-bd_dom_sf"/>
</dbReference>
<keyword evidence="2" id="KW-0560">Oxidoreductase</keyword>
<dbReference type="InterPro" id="IPR002347">
    <property type="entry name" value="SDR_fam"/>
</dbReference>
<name>A0A382GJI8_9ZZZZ</name>
<dbReference type="GO" id="GO:0016491">
    <property type="term" value="F:oxidoreductase activity"/>
    <property type="evidence" value="ECO:0007669"/>
    <property type="project" value="UniProtKB-KW"/>
</dbReference>
<dbReference type="Pfam" id="PF00106">
    <property type="entry name" value="adh_short"/>
    <property type="match status" value="1"/>
</dbReference>
<reference evidence="3" key="1">
    <citation type="submission" date="2018-05" db="EMBL/GenBank/DDBJ databases">
        <authorList>
            <person name="Lanie J.A."/>
            <person name="Ng W.-L."/>
            <person name="Kazmierczak K.M."/>
            <person name="Andrzejewski T.M."/>
            <person name="Davidsen T.M."/>
            <person name="Wayne K.J."/>
            <person name="Tettelin H."/>
            <person name="Glass J.I."/>
            <person name="Rusch D."/>
            <person name="Podicherti R."/>
            <person name="Tsui H.-C.T."/>
            <person name="Winkler M.E."/>
        </authorList>
    </citation>
    <scope>NUCLEOTIDE SEQUENCE</scope>
</reference>
<dbReference type="PANTHER" id="PTHR43669:SF3">
    <property type="entry name" value="ALCOHOL DEHYDROGENASE, PUTATIVE (AFU_ORTHOLOGUE AFUA_3G03445)-RELATED"/>
    <property type="match status" value="1"/>
</dbReference>
<comment type="similarity">
    <text evidence="1">Belongs to the short-chain dehydrogenases/reductases (SDR) family.</text>
</comment>
<gene>
    <name evidence="3" type="ORF">METZ01_LOCUS227661</name>
</gene>
<accession>A0A382GJI8</accession>
<dbReference type="AlphaFoldDB" id="A0A382GJI8"/>
<dbReference type="Gene3D" id="3.40.50.720">
    <property type="entry name" value="NAD(P)-binding Rossmann-like Domain"/>
    <property type="match status" value="1"/>
</dbReference>
<dbReference type="PANTHER" id="PTHR43669">
    <property type="entry name" value="5-KETO-D-GLUCONATE 5-REDUCTASE"/>
    <property type="match status" value="1"/>
</dbReference>